<keyword evidence="5 8" id="KW-0067">ATP-binding</keyword>
<keyword evidence="4 8" id="KW-0547">Nucleotide-binding</keyword>
<dbReference type="Gene3D" id="3.30.300.180">
    <property type="match status" value="1"/>
</dbReference>
<dbReference type="InterPro" id="IPR038454">
    <property type="entry name" value="DnaA_N_sf"/>
</dbReference>
<evidence type="ECO:0000313" key="15">
    <source>
        <dbReference type="EMBL" id="GAA2891344.1"/>
    </source>
</evidence>
<evidence type="ECO:0000259" key="14">
    <source>
        <dbReference type="SMART" id="SM00760"/>
    </source>
</evidence>
<gene>
    <name evidence="8 15" type="primary">dnaA</name>
    <name evidence="15" type="ORF">GCM10010517_55670</name>
</gene>
<evidence type="ECO:0000259" key="13">
    <source>
        <dbReference type="SMART" id="SM00382"/>
    </source>
</evidence>
<dbReference type="InterPro" id="IPR027417">
    <property type="entry name" value="P-loop_NTPase"/>
</dbReference>
<comment type="domain">
    <text evidence="8">Domain I is involved in oligomerization and binding regulators, domain II is flexibile and of varying length in different bacteria, domain III forms the AAA+ region, while domain IV binds dsDNA.</text>
</comment>
<dbReference type="InterPro" id="IPR018312">
    <property type="entry name" value="Chromosome_initiator_DnaA_CS"/>
</dbReference>
<dbReference type="Gene3D" id="3.40.50.300">
    <property type="entry name" value="P-loop containing nucleotide triphosphate hydrolases"/>
    <property type="match status" value="1"/>
</dbReference>
<dbReference type="CDD" id="cd00009">
    <property type="entry name" value="AAA"/>
    <property type="match status" value="1"/>
</dbReference>
<keyword evidence="16" id="KW-1185">Reference proteome</keyword>
<dbReference type="SMART" id="SM00382">
    <property type="entry name" value="AAA"/>
    <property type="match status" value="1"/>
</dbReference>
<feature type="domain" description="AAA+ ATPase" evidence="13">
    <location>
        <begin position="274"/>
        <end position="402"/>
    </location>
</feature>
<dbReference type="Proteomes" id="UP001500831">
    <property type="component" value="Unassembled WGS sequence"/>
</dbReference>
<dbReference type="InterPro" id="IPR010921">
    <property type="entry name" value="Trp_repressor/repl_initiator"/>
</dbReference>
<dbReference type="NCBIfam" id="TIGR00362">
    <property type="entry name" value="DnaA"/>
    <property type="match status" value="1"/>
</dbReference>
<evidence type="ECO:0000313" key="16">
    <source>
        <dbReference type="Proteomes" id="UP001500831"/>
    </source>
</evidence>
<dbReference type="PANTHER" id="PTHR30050:SF2">
    <property type="entry name" value="CHROMOSOMAL REPLICATION INITIATOR PROTEIN DNAA"/>
    <property type="match status" value="1"/>
</dbReference>
<dbReference type="SMART" id="SM00760">
    <property type="entry name" value="Bac_DnaA_C"/>
    <property type="match status" value="1"/>
</dbReference>
<dbReference type="Gene3D" id="1.10.8.60">
    <property type="match status" value="1"/>
</dbReference>
<proteinExistence type="inferred from homology"/>
<evidence type="ECO:0000256" key="1">
    <source>
        <dbReference type="ARBA" id="ARBA00006583"/>
    </source>
</evidence>
<dbReference type="PROSITE" id="PS01008">
    <property type="entry name" value="DNAA"/>
    <property type="match status" value="1"/>
</dbReference>
<keyword evidence="6 8" id="KW-0446">Lipid-binding</keyword>
<feature type="region of interest" description="Domain I, interacts with DnaA modulators" evidence="8">
    <location>
        <begin position="1"/>
        <end position="171"/>
    </location>
</feature>
<comment type="caution">
    <text evidence="15">The sequence shown here is derived from an EMBL/GenBank/DDBJ whole genome shotgun (WGS) entry which is preliminary data.</text>
</comment>
<comment type="function">
    <text evidence="8 10">Plays an essential role in the initiation and regulation of chromosomal replication. ATP-DnaA binds to the origin of replication (oriC) to initiate formation of the DNA replication initiation complex once per cell cycle. Binds the DnaA box (a 9 base pair repeat at the origin) and separates the double-stranded (ds)DNA. Forms a right-handed helical filament on oriC DNA; dsDNA binds to the exterior of the filament while single-stranded (ss)DNA is stabiized in the filament's interior. The ATP-DnaA-oriC complex binds and stabilizes one strand of the AT-rich DNA unwinding element (DUE), permitting loading of DNA polymerase. After initiation quickly degrades to an ADP-DnaA complex that is not apt for DNA replication. Binds acidic phospholipids.</text>
</comment>
<evidence type="ECO:0000256" key="5">
    <source>
        <dbReference type="ARBA" id="ARBA00022840"/>
    </source>
</evidence>
<feature type="binding site" evidence="8">
    <location>
        <position position="287"/>
    </location>
    <ligand>
        <name>ATP</name>
        <dbReference type="ChEBI" id="CHEBI:30616"/>
    </ligand>
</feature>
<reference evidence="16" key="1">
    <citation type="journal article" date="2019" name="Int. J. Syst. Evol. Microbiol.">
        <title>The Global Catalogue of Microorganisms (GCM) 10K type strain sequencing project: providing services to taxonomists for standard genome sequencing and annotation.</title>
        <authorList>
            <consortium name="The Broad Institute Genomics Platform"/>
            <consortium name="The Broad Institute Genome Sequencing Center for Infectious Disease"/>
            <person name="Wu L."/>
            <person name="Ma J."/>
        </authorList>
    </citation>
    <scope>NUCLEOTIDE SEQUENCE [LARGE SCALE GENOMIC DNA]</scope>
    <source>
        <strain evidence="16">JCM 6242</strain>
    </source>
</reference>
<evidence type="ECO:0000256" key="8">
    <source>
        <dbReference type="HAMAP-Rule" id="MF_00377"/>
    </source>
</evidence>
<dbReference type="NCBIfam" id="NF010686">
    <property type="entry name" value="PRK14086.1"/>
    <property type="match status" value="1"/>
</dbReference>
<evidence type="ECO:0000256" key="9">
    <source>
        <dbReference type="NCBIfam" id="TIGR00362"/>
    </source>
</evidence>
<dbReference type="PRINTS" id="PR00051">
    <property type="entry name" value="DNAA"/>
</dbReference>
<evidence type="ECO:0000256" key="3">
    <source>
        <dbReference type="ARBA" id="ARBA00022705"/>
    </source>
</evidence>
<dbReference type="CDD" id="cd06571">
    <property type="entry name" value="Bac_DnaA_C"/>
    <property type="match status" value="1"/>
</dbReference>
<evidence type="ECO:0000256" key="7">
    <source>
        <dbReference type="ARBA" id="ARBA00023125"/>
    </source>
</evidence>
<feature type="region of interest" description="Domain IV, binds dsDNA" evidence="8">
    <location>
        <begin position="458"/>
        <end position="583"/>
    </location>
</feature>
<feature type="region of interest" description="Disordered" evidence="12">
    <location>
        <begin position="87"/>
        <end position="242"/>
    </location>
</feature>
<dbReference type="Pfam" id="PF08299">
    <property type="entry name" value="Bac_DnaA_C"/>
    <property type="match status" value="1"/>
</dbReference>
<comment type="similarity">
    <text evidence="1 8 11">Belongs to the DnaA family.</text>
</comment>
<organism evidence="15 16">
    <name type="scientific">Streptosporangium fragile</name>
    <dbReference type="NCBI Taxonomy" id="46186"/>
    <lineage>
        <taxon>Bacteria</taxon>
        <taxon>Bacillati</taxon>
        <taxon>Actinomycetota</taxon>
        <taxon>Actinomycetes</taxon>
        <taxon>Streptosporangiales</taxon>
        <taxon>Streptosporangiaceae</taxon>
        <taxon>Streptosporangium</taxon>
    </lineage>
</organism>
<dbReference type="HAMAP" id="MF_00377">
    <property type="entry name" value="DnaA_bact"/>
    <property type="match status" value="1"/>
</dbReference>
<dbReference type="InterPro" id="IPR001957">
    <property type="entry name" value="Chromosome_initiator_DnaA"/>
</dbReference>
<evidence type="ECO:0000256" key="11">
    <source>
        <dbReference type="RuleBase" id="RU004227"/>
    </source>
</evidence>
<dbReference type="InterPro" id="IPR013159">
    <property type="entry name" value="DnaA_C"/>
</dbReference>
<accession>A0ABP6IJT0</accession>
<evidence type="ECO:0000256" key="2">
    <source>
        <dbReference type="ARBA" id="ARBA00022490"/>
    </source>
</evidence>
<dbReference type="Pfam" id="PF00308">
    <property type="entry name" value="Bac_DnaA"/>
    <property type="match status" value="1"/>
</dbReference>
<dbReference type="PANTHER" id="PTHR30050">
    <property type="entry name" value="CHROMOSOMAL REPLICATION INITIATOR PROTEIN DNAA"/>
    <property type="match status" value="1"/>
</dbReference>
<feature type="compositionally biased region" description="Low complexity" evidence="12">
    <location>
        <begin position="108"/>
        <end position="121"/>
    </location>
</feature>
<feature type="binding site" evidence="8">
    <location>
        <position position="288"/>
    </location>
    <ligand>
        <name>ATP</name>
        <dbReference type="ChEBI" id="CHEBI:30616"/>
    </ligand>
</feature>
<keyword evidence="7 8" id="KW-0238">DNA-binding</keyword>
<dbReference type="RefSeq" id="WP_344977776.1">
    <property type="nucleotide sequence ID" value="NZ_BAAAVI010000047.1"/>
</dbReference>
<evidence type="ECO:0000256" key="10">
    <source>
        <dbReference type="RuleBase" id="RU000577"/>
    </source>
</evidence>
<comment type="caution">
    <text evidence="8">Lacks conserved residue(s) required for the propagation of feature annotation.</text>
</comment>
<protein>
    <recommendedName>
        <fullName evidence="8 9">Chromosomal replication initiator protein DnaA</fullName>
    </recommendedName>
</protein>
<keyword evidence="2 8" id="KW-0963">Cytoplasm</keyword>
<dbReference type="SUPFAM" id="SSF52540">
    <property type="entry name" value="P-loop containing nucleoside triphosphate hydrolases"/>
    <property type="match status" value="1"/>
</dbReference>
<feature type="domain" description="Chromosomal replication initiator DnaA C-terminal" evidence="14">
    <location>
        <begin position="486"/>
        <end position="555"/>
    </location>
</feature>
<feature type="binding site" evidence="8">
    <location>
        <position position="289"/>
    </location>
    <ligand>
        <name>ATP</name>
        <dbReference type="ChEBI" id="CHEBI:30616"/>
    </ligand>
</feature>
<feature type="binding site" evidence="8">
    <location>
        <position position="285"/>
    </location>
    <ligand>
        <name>ATP</name>
        <dbReference type="ChEBI" id="CHEBI:30616"/>
    </ligand>
</feature>
<comment type="subunit">
    <text evidence="8">Oligomerizes as a right-handed, spiral filament on DNA at oriC.</text>
</comment>
<dbReference type="Gene3D" id="1.10.1750.10">
    <property type="match status" value="1"/>
</dbReference>
<sequence>MDGTDLSAVWARALENSLNESVPSQQRVWLGMTRPFGLMNDTVVLAAPTDFARDVLENKLRPLISHALSQEFGRPMRVAVMVDPSAAGQDSGLAPRQDPYPQAPAPGYPQAGGPQQGYAQPVSPQHHGVSGPQRPYPRPGQAGPPSTDYPQRGPQDRQFSYPFPQPEEPAQPYLSGEPSPAASPGEQAPAFARGGYSPQPSPPRSEDDGFTRGAPPAAPGQGAGQNRWDGRGGRTPGEPARLNPKYTFETFVIGSSNRFAHAAAVAVAEAPAKAYNPLFIYGDSGLGKTHLLHAIGHYAQSLYDGARVRYVSSEEFTNDFINSIRDHKADNFRGRYRAVDILLVDDIQFLEGKEQTQEEFFHTFNTLHNSNKQIVISSDRAPKQLVTLEDRLRNRFEWGLITDVQPPELETRIAILRKKAIQEGLAAPGDVLEYIASRISTNIRELEGALIRVTAFASLNRQSVDLQLTEVVLKDLITEDAGSEITVATIMASTAAYFGLSIDDLCGGSRSRVLVTARQIAMYLCRELTDMSLPKIGQQFGGRDHTTVMHADRKIRSLMAERRSIYNQVNELTTRIKQQSRNG</sequence>
<dbReference type="InterPro" id="IPR013317">
    <property type="entry name" value="DnaA_dom"/>
</dbReference>
<dbReference type="SUPFAM" id="SSF48295">
    <property type="entry name" value="TrpR-like"/>
    <property type="match status" value="1"/>
</dbReference>
<dbReference type="InterPro" id="IPR003593">
    <property type="entry name" value="AAA+_ATPase"/>
</dbReference>
<feature type="region of interest" description="Domain III, AAA+ region" evidence="8">
    <location>
        <begin position="241"/>
        <end position="457"/>
    </location>
</feature>
<dbReference type="EMBL" id="BAAAVI010000047">
    <property type="protein sequence ID" value="GAA2891344.1"/>
    <property type="molecule type" value="Genomic_DNA"/>
</dbReference>
<evidence type="ECO:0000256" key="12">
    <source>
        <dbReference type="SAM" id="MobiDB-lite"/>
    </source>
</evidence>
<name>A0ABP6IJT0_9ACTN</name>
<evidence type="ECO:0000256" key="6">
    <source>
        <dbReference type="ARBA" id="ARBA00023121"/>
    </source>
</evidence>
<keyword evidence="3 8" id="KW-0235">DNA replication</keyword>
<comment type="subcellular location">
    <subcellularLocation>
        <location evidence="8">Cytoplasm</location>
    </subcellularLocation>
</comment>
<evidence type="ECO:0000256" key="4">
    <source>
        <dbReference type="ARBA" id="ARBA00022741"/>
    </source>
</evidence>
<dbReference type="InterPro" id="IPR020591">
    <property type="entry name" value="Chromosome_initiator_DnaA-like"/>
</dbReference>